<evidence type="ECO:0000256" key="2">
    <source>
        <dbReference type="ARBA" id="ARBA00022670"/>
    </source>
</evidence>
<evidence type="ECO:0000256" key="1">
    <source>
        <dbReference type="ARBA" id="ARBA00008136"/>
    </source>
</evidence>
<protein>
    <recommendedName>
        <fullName evidence="8">Abasic site processing protein</fullName>
        <ecNumber evidence="8">3.4.-.-</ecNumber>
    </recommendedName>
</protein>
<keyword evidence="5" id="KW-0190">Covalent protein-DNA linkage</keyword>
<dbReference type="InterPro" id="IPR003738">
    <property type="entry name" value="SRAP"/>
</dbReference>
<dbReference type="Pfam" id="PF02586">
    <property type="entry name" value="SRAP"/>
    <property type="match status" value="1"/>
</dbReference>
<keyword evidence="3" id="KW-0227">DNA damage</keyword>
<dbReference type="Gene3D" id="3.90.1680.10">
    <property type="entry name" value="SOS response associated peptidase-like"/>
    <property type="match status" value="1"/>
</dbReference>
<evidence type="ECO:0000256" key="3">
    <source>
        <dbReference type="ARBA" id="ARBA00022763"/>
    </source>
</evidence>
<accession>A0ABU9DMG4</accession>
<comment type="caution">
    <text evidence="9">The sequence shown here is derived from an EMBL/GenBank/DDBJ whole genome shotgun (WGS) entry which is preliminary data.</text>
</comment>
<evidence type="ECO:0000256" key="4">
    <source>
        <dbReference type="ARBA" id="ARBA00022801"/>
    </source>
</evidence>
<evidence type="ECO:0000256" key="7">
    <source>
        <dbReference type="ARBA" id="ARBA00023239"/>
    </source>
</evidence>
<evidence type="ECO:0000256" key="8">
    <source>
        <dbReference type="RuleBase" id="RU364100"/>
    </source>
</evidence>
<evidence type="ECO:0000256" key="6">
    <source>
        <dbReference type="ARBA" id="ARBA00023125"/>
    </source>
</evidence>
<keyword evidence="10" id="KW-1185">Reference proteome</keyword>
<proteinExistence type="inferred from homology"/>
<keyword evidence="7" id="KW-0456">Lyase</keyword>
<dbReference type="PANTHER" id="PTHR13604">
    <property type="entry name" value="DC12-RELATED"/>
    <property type="match status" value="1"/>
</dbReference>
<keyword evidence="2 8" id="KW-0645">Protease</keyword>
<reference evidence="9 10" key="1">
    <citation type="submission" date="2024-04" db="EMBL/GenBank/DDBJ databases">
        <title>draft genome sequnece of Paenibacillus filicis.</title>
        <authorList>
            <person name="Kim D.-U."/>
        </authorList>
    </citation>
    <scope>NUCLEOTIDE SEQUENCE [LARGE SCALE GENOMIC DNA]</scope>
    <source>
        <strain evidence="9 10">KACC14197</strain>
    </source>
</reference>
<dbReference type="RefSeq" id="WP_341417187.1">
    <property type="nucleotide sequence ID" value="NZ_JBBPCC010000013.1"/>
</dbReference>
<gene>
    <name evidence="9" type="ORF">WMW72_19300</name>
</gene>
<keyword evidence="4 8" id="KW-0378">Hydrolase</keyword>
<evidence type="ECO:0000256" key="5">
    <source>
        <dbReference type="ARBA" id="ARBA00023124"/>
    </source>
</evidence>
<dbReference type="Proteomes" id="UP001469365">
    <property type="component" value="Unassembled WGS sequence"/>
</dbReference>
<dbReference type="SUPFAM" id="SSF143081">
    <property type="entry name" value="BB1717-like"/>
    <property type="match status" value="1"/>
</dbReference>
<sequence>MLIWSPRSRYGGVYGFAGLWDEWMDSEGERLRSFTIITITPNELVEDVHDRMPVILDEEGVSIWLSQEQDKNYLQTLLQPYPADRMIKYPVSKLVGSVKNNSSELLDEIAFN</sequence>
<dbReference type="InterPro" id="IPR036590">
    <property type="entry name" value="SRAP-like"/>
</dbReference>
<evidence type="ECO:0000313" key="9">
    <source>
        <dbReference type="EMBL" id="MEK8130056.1"/>
    </source>
</evidence>
<name>A0ABU9DMG4_9BACL</name>
<organism evidence="9 10">
    <name type="scientific">Paenibacillus filicis</name>
    <dbReference type="NCBI Taxonomy" id="669464"/>
    <lineage>
        <taxon>Bacteria</taxon>
        <taxon>Bacillati</taxon>
        <taxon>Bacillota</taxon>
        <taxon>Bacilli</taxon>
        <taxon>Bacillales</taxon>
        <taxon>Paenibacillaceae</taxon>
        <taxon>Paenibacillus</taxon>
    </lineage>
</organism>
<dbReference type="EC" id="3.4.-.-" evidence="8"/>
<comment type="similarity">
    <text evidence="1 8">Belongs to the SOS response-associated peptidase family.</text>
</comment>
<dbReference type="PANTHER" id="PTHR13604:SF0">
    <property type="entry name" value="ABASIC SITE PROCESSING PROTEIN HMCES"/>
    <property type="match status" value="1"/>
</dbReference>
<keyword evidence="6" id="KW-0238">DNA-binding</keyword>
<dbReference type="EMBL" id="JBBPCC010000013">
    <property type="protein sequence ID" value="MEK8130056.1"/>
    <property type="molecule type" value="Genomic_DNA"/>
</dbReference>
<evidence type="ECO:0000313" key="10">
    <source>
        <dbReference type="Proteomes" id="UP001469365"/>
    </source>
</evidence>